<proteinExistence type="inferred from homology"/>
<dbReference type="InterPro" id="IPR047817">
    <property type="entry name" value="ABC2_TM_bact-type"/>
</dbReference>
<comment type="caution">
    <text evidence="10">The sequence shown here is derived from an EMBL/GenBank/DDBJ whole genome shotgun (WGS) entry which is preliminary data.</text>
</comment>
<dbReference type="PANTHER" id="PTHR30294">
    <property type="entry name" value="MEMBRANE COMPONENT OF ABC TRANSPORTER YHHJ-RELATED"/>
    <property type="match status" value="1"/>
</dbReference>
<keyword evidence="6 8" id="KW-1133">Transmembrane helix</keyword>
<keyword evidence="3" id="KW-0813">Transport</keyword>
<dbReference type="GO" id="GO:0140359">
    <property type="term" value="F:ABC-type transporter activity"/>
    <property type="evidence" value="ECO:0007669"/>
    <property type="project" value="InterPro"/>
</dbReference>
<feature type="transmembrane region" description="Helical" evidence="8">
    <location>
        <begin position="299"/>
        <end position="321"/>
    </location>
</feature>
<keyword evidence="4" id="KW-1003">Cell membrane</keyword>
<evidence type="ECO:0000313" key="11">
    <source>
        <dbReference type="Proteomes" id="UP000677918"/>
    </source>
</evidence>
<dbReference type="Gene3D" id="3.40.1710.10">
    <property type="entry name" value="abc type-2 transporter like domain"/>
    <property type="match status" value="1"/>
</dbReference>
<dbReference type="GO" id="GO:0005886">
    <property type="term" value="C:plasma membrane"/>
    <property type="evidence" value="ECO:0007669"/>
    <property type="project" value="UniProtKB-SubCell"/>
</dbReference>
<dbReference type="AlphaFoldDB" id="A0A8J4H3M8"/>
<evidence type="ECO:0000259" key="9">
    <source>
        <dbReference type="PROSITE" id="PS51012"/>
    </source>
</evidence>
<evidence type="ECO:0000256" key="5">
    <source>
        <dbReference type="ARBA" id="ARBA00022692"/>
    </source>
</evidence>
<keyword evidence="11" id="KW-1185">Reference proteome</keyword>
<sequence length="381" mass="42721">MKQTIWLVRKTLITTFKNYRNWVVYLLLPVIGIVLASLMFANSSTSALYIGIVNQDGEQSLTKDAISFVDNLDNVSTEIISESEMNERLVAGELDAVFIFPDGFASTLSSGNPQNVRIVSIQGQAVTSYVKSYFNMWIARIAAIGDVAQGEEDFRVLYEQYNESDFQLSTVQIEDQSVSNSMSKQSIGYLLILMMFSAVSLSGIMIKEKENRTYQRLLCAPVTGNMYTASNMIVNMLVMMLQIGVTLLVMMVFFQMSPGISAWLLFIVLMFFALVAVSLSLMIVALADNSMKANAWQTLIIIPTSLLAGCMFPVEVMPTYMQSIAEFLPQYWLLETIGQLQEGSMLSDVLLNLVILLAFALMFFLIAAYKFSRSRELKTFY</sequence>
<dbReference type="Pfam" id="PF12698">
    <property type="entry name" value="ABC2_membrane_3"/>
    <property type="match status" value="1"/>
</dbReference>
<accession>A0A8J4H3M8</accession>
<evidence type="ECO:0000313" key="10">
    <source>
        <dbReference type="EMBL" id="GIQ68319.1"/>
    </source>
</evidence>
<evidence type="ECO:0000256" key="2">
    <source>
        <dbReference type="ARBA" id="ARBA00007783"/>
    </source>
</evidence>
<feature type="transmembrane region" description="Helical" evidence="8">
    <location>
        <begin position="21"/>
        <end position="41"/>
    </location>
</feature>
<dbReference type="PANTHER" id="PTHR30294:SF45">
    <property type="entry name" value="LINEARMYCIN RESISTANCE PERMEASE PROTEIN LNRN"/>
    <property type="match status" value="1"/>
</dbReference>
<dbReference type="InterPro" id="IPR013525">
    <property type="entry name" value="ABC2_TM"/>
</dbReference>
<feature type="domain" description="ABC transmembrane type-2" evidence="9">
    <location>
        <begin position="150"/>
        <end position="374"/>
    </location>
</feature>
<feature type="transmembrane region" description="Helical" evidence="8">
    <location>
        <begin position="187"/>
        <end position="206"/>
    </location>
</feature>
<dbReference type="InterPro" id="IPR051449">
    <property type="entry name" value="ABC-2_transporter_component"/>
</dbReference>
<keyword evidence="5 8" id="KW-0812">Transmembrane</keyword>
<dbReference type="Proteomes" id="UP000677918">
    <property type="component" value="Unassembled WGS sequence"/>
</dbReference>
<dbReference type="PROSITE" id="PS51012">
    <property type="entry name" value="ABC_TM2"/>
    <property type="match status" value="1"/>
</dbReference>
<name>A0A8J4H3M8_9BACL</name>
<evidence type="ECO:0000256" key="7">
    <source>
        <dbReference type="ARBA" id="ARBA00023136"/>
    </source>
</evidence>
<evidence type="ECO:0000256" key="6">
    <source>
        <dbReference type="ARBA" id="ARBA00022989"/>
    </source>
</evidence>
<comment type="similarity">
    <text evidence="2">Belongs to the ABC-2 integral membrane protein family.</text>
</comment>
<evidence type="ECO:0000256" key="4">
    <source>
        <dbReference type="ARBA" id="ARBA00022475"/>
    </source>
</evidence>
<evidence type="ECO:0000256" key="3">
    <source>
        <dbReference type="ARBA" id="ARBA00022448"/>
    </source>
</evidence>
<feature type="transmembrane region" description="Helical" evidence="8">
    <location>
        <begin position="233"/>
        <end position="254"/>
    </location>
</feature>
<comment type="subcellular location">
    <subcellularLocation>
        <location evidence="1">Cell membrane</location>
        <topology evidence="1">Multi-pass membrane protein</topology>
    </subcellularLocation>
</comment>
<gene>
    <name evidence="10" type="ORF">XYCOK13_11430</name>
</gene>
<feature type="transmembrane region" description="Helical" evidence="8">
    <location>
        <begin position="260"/>
        <end position="287"/>
    </location>
</feature>
<feature type="transmembrane region" description="Helical" evidence="8">
    <location>
        <begin position="349"/>
        <end position="369"/>
    </location>
</feature>
<evidence type="ECO:0000256" key="1">
    <source>
        <dbReference type="ARBA" id="ARBA00004651"/>
    </source>
</evidence>
<reference evidence="10" key="1">
    <citation type="submission" date="2021-04" db="EMBL/GenBank/DDBJ databases">
        <title>Draft genome sequence of Xylanibacillus composti strain K13.</title>
        <authorList>
            <person name="Uke A."/>
            <person name="Chhe C."/>
            <person name="Baramee S."/>
            <person name="Kosugi A."/>
        </authorList>
    </citation>
    <scope>NUCLEOTIDE SEQUENCE</scope>
    <source>
        <strain evidence="10">K13</strain>
    </source>
</reference>
<organism evidence="10 11">
    <name type="scientific">Xylanibacillus composti</name>
    <dbReference type="NCBI Taxonomy" id="1572762"/>
    <lineage>
        <taxon>Bacteria</taxon>
        <taxon>Bacillati</taxon>
        <taxon>Bacillota</taxon>
        <taxon>Bacilli</taxon>
        <taxon>Bacillales</taxon>
        <taxon>Paenibacillaceae</taxon>
        <taxon>Xylanibacillus</taxon>
    </lineage>
</organism>
<dbReference type="RefSeq" id="WP_095398203.1">
    <property type="nucleotide sequence ID" value="NZ_BOVK01000015.1"/>
</dbReference>
<evidence type="ECO:0000256" key="8">
    <source>
        <dbReference type="SAM" id="Phobius"/>
    </source>
</evidence>
<keyword evidence="7 8" id="KW-0472">Membrane</keyword>
<dbReference type="EMBL" id="BOVK01000015">
    <property type="protein sequence ID" value="GIQ68319.1"/>
    <property type="molecule type" value="Genomic_DNA"/>
</dbReference>
<protein>
    <submittedName>
        <fullName evidence="10">ABC transporter permease</fullName>
    </submittedName>
</protein>